<dbReference type="Gene3D" id="3.90.320.10">
    <property type="match status" value="1"/>
</dbReference>
<gene>
    <name evidence="1" type="ORF">ILUMI_18689</name>
</gene>
<protein>
    <submittedName>
        <fullName evidence="1">Uncharacterized protein</fullName>
    </submittedName>
</protein>
<name>A0A8K0CHJ0_IGNLU</name>
<reference evidence="1" key="1">
    <citation type="submission" date="2019-08" db="EMBL/GenBank/DDBJ databases">
        <title>The genome of the North American firefly Photinus pyralis.</title>
        <authorList>
            <consortium name="Photinus pyralis genome working group"/>
            <person name="Fallon T.R."/>
            <person name="Sander Lower S.E."/>
            <person name="Weng J.-K."/>
        </authorList>
    </citation>
    <scope>NUCLEOTIDE SEQUENCE</scope>
    <source>
        <strain evidence="1">TRF0915ILg1</strain>
        <tissue evidence="1">Whole body</tissue>
    </source>
</reference>
<dbReference type="OrthoDB" id="6777749at2759"/>
<dbReference type="Proteomes" id="UP000801492">
    <property type="component" value="Unassembled WGS sequence"/>
</dbReference>
<feature type="non-terminal residue" evidence="1">
    <location>
        <position position="158"/>
    </location>
</feature>
<accession>A0A8K0CHJ0</accession>
<dbReference type="PANTHER" id="PTHR46609:SF8">
    <property type="entry name" value="YQAJ VIRAL RECOMBINASE DOMAIN-CONTAINING PROTEIN"/>
    <property type="match status" value="1"/>
</dbReference>
<organism evidence="1 2">
    <name type="scientific">Ignelater luminosus</name>
    <name type="common">Cucubano</name>
    <name type="synonym">Pyrophorus luminosus</name>
    <dbReference type="NCBI Taxonomy" id="2038154"/>
    <lineage>
        <taxon>Eukaryota</taxon>
        <taxon>Metazoa</taxon>
        <taxon>Ecdysozoa</taxon>
        <taxon>Arthropoda</taxon>
        <taxon>Hexapoda</taxon>
        <taxon>Insecta</taxon>
        <taxon>Pterygota</taxon>
        <taxon>Neoptera</taxon>
        <taxon>Endopterygota</taxon>
        <taxon>Coleoptera</taxon>
        <taxon>Polyphaga</taxon>
        <taxon>Elateriformia</taxon>
        <taxon>Elateroidea</taxon>
        <taxon>Elateridae</taxon>
        <taxon>Agrypninae</taxon>
        <taxon>Pyrophorini</taxon>
        <taxon>Ignelater</taxon>
    </lineage>
</organism>
<evidence type="ECO:0000313" key="2">
    <source>
        <dbReference type="Proteomes" id="UP000801492"/>
    </source>
</evidence>
<keyword evidence="2" id="KW-1185">Reference proteome</keyword>
<sequence>KRLTVSLFGSVITRKPHTLCHNIVKSRLKANRFFTDATQYGVVKGKVVMAFFEKNAGLTLQPSGLWIDETTRFLGAPPNGLITEENASIEVKALFSASHQTVNTITEVIEELTRRRNILLSSLRTDQLVLRKPLVLLSGPRTAQHNKYISSLLRGLCE</sequence>
<dbReference type="InterPro" id="IPR051703">
    <property type="entry name" value="NF-kappa-B_Signaling_Reg"/>
</dbReference>
<dbReference type="EMBL" id="VTPC01083300">
    <property type="protein sequence ID" value="KAF2887484.1"/>
    <property type="molecule type" value="Genomic_DNA"/>
</dbReference>
<evidence type="ECO:0000313" key="1">
    <source>
        <dbReference type="EMBL" id="KAF2887484.1"/>
    </source>
</evidence>
<dbReference type="AlphaFoldDB" id="A0A8K0CHJ0"/>
<proteinExistence type="predicted"/>
<dbReference type="PANTHER" id="PTHR46609">
    <property type="entry name" value="EXONUCLEASE, PHAGE-TYPE/RECB, C-TERMINAL DOMAIN-CONTAINING PROTEIN"/>
    <property type="match status" value="1"/>
</dbReference>
<dbReference type="InterPro" id="IPR011604">
    <property type="entry name" value="PDDEXK-like_dom_sf"/>
</dbReference>
<comment type="caution">
    <text evidence="1">The sequence shown here is derived from an EMBL/GenBank/DDBJ whole genome shotgun (WGS) entry which is preliminary data.</text>
</comment>